<gene>
    <name evidence="2" type="ORF">SKAU_G00351450</name>
</gene>
<name>A0A9Q1EKK3_SYNKA</name>
<evidence type="ECO:0000256" key="1">
    <source>
        <dbReference type="SAM" id="MobiDB-lite"/>
    </source>
</evidence>
<organism evidence="2 3">
    <name type="scientific">Synaphobranchus kaupii</name>
    <name type="common">Kaup's arrowtooth eel</name>
    <dbReference type="NCBI Taxonomy" id="118154"/>
    <lineage>
        <taxon>Eukaryota</taxon>
        <taxon>Metazoa</taxon>
        <taxon>Chordata</taxon>
        <taxon>Craniata</taxon>
        <taxon>Vertebrata</taxon>
        <taxon>Euteleostomi</taxon>
        <taxon>Actinopterygii</taxon>
        <taxon>Neopterygii</taxon>
        <taxon>Teleostei</taxon>
        <taxon>Anguilliformes</taxon>
        <taxon>Synaphobranchidae</taxon>
        <taxon>Synaphobranchus</taxon>
    </lineage>
</organism>
<dbReference type="Proteomes" id="UP001152622">
    <property type="component" value="Chromosome 16"/>
</dbReference>
<comment type="caution">
    <text evidence="2">The sequence shown here is derived from an EMBL/GenBank/DDBJ whole genome shotgun (WGS) entry which is preliminary data.</text>
</comment>
<proteinExistence type="predicted"/>
<reference evidence="2" key="1">
    <citation type="journal article" date="2023" name="Science">
        <title>Genome structures resolve the early diversification of teleost fishes.</title>
        <authorList>
            <person name="Parey E."/>
            <person name="Louis A."/>
            <person name="Montfort J."/>
            <person name="Bouchez O."/>
            <person name="Roques C."/>
            <person name="Iampietro C."/>
            <person name="Lluch J."/>
            <person name="Castinel A."/>
            <person name="Donnadieu C."/>
            <person name="Desvignes T."/>
            <person name="Floi Bucao C."/>
            <person name="Jouanno E."/>
            <person name="Wen M."/>
            <person name="Mejri S."/>
            <person name="Dirks R."/>
            <person name="Jansen H."/>
            <person name="Henkel C."/>
            <person name="Chen W.J."/>
            <person name="Zahm M."/>
            <person name="Cabau C."/>
            <person name="Klopp C."/>
            <person name="Thompson A.W."/>
            <person name="Robinson-Rechavi M."/>
            <person name="Braasch I."/>
            <person name="Lecointre G."/>
            <person name="Bobe J."/>
            <person name="Postlethwait J.H."/>
            <person name="Berthelot C."/>
            <person name="Roest Crollius H."/>
            <person name="Guiguen Y."/>
        </authorList>
    </citation>
    <scope>NUCLEOTIDE SEQUENCE</scope>
    <source>
        <strain evidence="2">WJC10195</strain>
    </source>
</reference>
<feature type="compositionally biased region" description="Low complexity" evidence="1">
    <location>
        <begin position="1"/>
        <end position="24"/>
    </location>
</feature>
<feature type="region of interest" description="Disordered" evidence="1">
    <location>
        <begin position="1"/>
        <end position="66"/>
    </location>
</feature>
<dbReference type="EMBL" id="JAINUF010000016">
    <property type="protein sequence ID" value="KAJ8340512.1"/>
    <property type="molecule type" value="Genomic_DNA"/>
</dbReference>
<accession>A0A9Q1EKK3</accession>
<sequence length="123" mass="13246">MEQQQGQEAEAGSGAVAGAGLEEGPNPEPRREGEDAVISTSASSSNSDLTSAFAEGERPAIGRRHSGKTFTGLRLFGRRLRLTPKGIIPCWVGVPRQRGGSRKIKHKAPVYKYMQSYTCQTEA</sequence>
<evidence type="ECO:0000313" key="3">
    <source>
        <dbReference type="Proteomes" id="UP001152622"/>
    </source>
</evidence>
<feature type="compositionally biased region" description="Low complexity" evidence="1">
    <location>
        <begin position="39"/>
        <end position="52"/>
    </location>
</feature>
<dbReference type="AlphaFoldDB" id="A0A9Q1EKK3"/>
<evidence type="ECO:0000313" key="2">
    <source>
        <dbReference type="EMBL" id="KAJ8340512.1"/>
    </source>
</evidence>
<protein>
    <submittedName>
        <fullName evidence="2">Uncharacterized protein</fullName>
    </submittedName>
</protein>
<keyword evidence="3" id="KW-1185">Reference proteome</keyword>